<reference evidence="2 3" key="1">
    <citation type="journal article" date="2010" name="Stand. Genomic Sci.">
        <title>Complete genome sequence of Haloterrigena turkmenica type strain (4k).</title>
        <authorList>
            <person name="Saunders E."/>
            <person name="Tindall B.J."/>
            <person name="Fahnrich R."/>
            <person name="Lapidus A."/>
            <person name="Copeland A."/>
            <person name="Del Rio T.G."/>
            <person name="Lucas S."/>
            <person name="Chen F."/>
            <person name="Tice H."/>
            <person name="Cheng J.F."/>
            <person name="Han C."/>
            <person name="Detter J.C."/>
            <person name="Bruce D."/>
            <person name="Goodwin L."/>
            <person name="Chain P."/>
            <person name="Pitluck S."/>
            <person name="Pati A."/>
            <person name="Ivanova N."/>
            <person name="Mavromatis K."/>
            <person name="Chen A."/>
            <person name="Palaniappan K."/>
            <person name="Land M."/>
            <person name="Hauser L."/>
            <person name="Chang Y.J."/>
            <person name="Jeffries C.D."/>
            <person name="Brettin T."/>
            <person name="Rohde M."/>
            <person name="Goker M."/>
            <person name="Bristow J."/>
            <person name="Eisen J.A."/>
            <person name="Markowitz V."/>
            <person name="Hugenholtz P."/>
            <person name="Klenk H.P."/>
            <person name="Kyrpides N.C."/>
        </authorList>
    </citation>
    <scope>NUCLEOTIDE SEQUENCE [LARGE SCALE GENOMIC DNA]</scope>
    <source>
        <strain evidence="3">ATCC 51198 / DSM 5511 / JCM 9101 / NCIMB 13204 / VKM B-1734 / 4k</strain>
    </source>
</reference>
<sequence>MTDRSRRTILCGTAGLFALTAGCLDEMDVASENGDPDDDPEGATGDDDPDDGTEPSSIETYDTVSYTRNEAVDPTGELFVDAGGADSWLIERGLDEEQYVDFVDDTLFDDSILLALEAEAPQLNYELELETVALDAPADQGGDDETEDGEEAHGASLAIKAVVTEAADGEESNDVGGTQVISVGKLVRVTFDGEPVTTAAASIVDHHGDSHGFTMTVERSSESAPEPDEDA</sequence>
<dbReference type="AlphaFoldDB" id="D2RRJ8"/>
<dbReference type="eggNOG" id="arCOG08152">
    <property type="taxonomic scope" value="Archaea"/>
</dbReference>
<accession>D2RRJ8</accession>
<protein>
    <submittedName>
        <fullName evidence="2">Uncharacterized protein</fullName>
    </submittedName>
</protein>
<evidence type="ECO:0000313" key="2">
    <source>
        <dbReference type="EMBL" id="ADB60558.1"/>
    </source>
</evidence>
<dbReference type="GeneID" id="8742267"/>
<dbReference type="Proteomes" id="UP000001903">
    <property type="component" value="Chromosome"/>
</dbReference>
<dbReference type="RefSeq" id="WP_012942854.1">
    <property type="nucleotide sequence ID" value="NC_013743.1"/>
</dbReference>
<keyword evidence="3" id="KW-1185">Reference proteome</keyword>
<gene>
    <name evidence="2" type="ordered locus">Htur_1673</name>
</gene>
<feature type="region of interest" description="Disordered" evidence="1">
    <location>
        <begin position="207"/>
        <end position="231"/>
    </location>
</feature>
<name>D2RRJ8_HALTV</name>
<dbReference type="KEGG" id="htu:Htur_1673"/>
<feature type="compositionally biased region" description="Acidic residues" evidence="1">
    <location>
        <begin position="28"/>
        <end position="53"/>
    </location>
</feature>
<evidence type="ECO:0000313" key="3">
    <source>
        <dbReference type="Proteomes" id="UP000001903"/>
    </source>
</evidence>
<dbReference type="OrthoDB" id="206414at2157"/>
<dbReference type="PROSITE" id="PS51257">
    <property type="entry name" value="PROKAR_LIPOPROTEIN"/>
    <property type="match status" value="1"/>
</dbReference>
<evidence type="ECO:0000256" key="1">
    <source>
        <dbReference type="SAM" id="MobiDB-lite"/>
    </source>
</evidence>
<proteinExistence type="predicted"/>
<dbReference type="HOGENOM" id="CLU_090554_0_0_2"/>
<organism evidence="2 3">
    <name type="scientific">Haloterrigena turkmenica (strain ATCC 51198 / DSM 5511 / JCM 9101 / NCIMB 13204 / VKM B-1734 / 4k)</name>
    <name type="common">Halococcus turkmenicus</name>
    <dbReference type="NCBI Taxonomy" id="543526"/>
    <lineage>
        <taxon>Archaea</taxon>
        <taxon>Methanobacteriati</taxon>
        <taxon>Methanobacteriota</taxon>
        <taxon>Stenosarchaea group</taxon>
        <taxon>Halobacteria</taxon>
        <taxon>Halobacteriales</taxon>
        <taxon>Natrialbaceae</taxon>
        <taxon>Haloterrigena</taxon>
    </lineage>
</organism>
<dbReference type="EMBL" id="CP001860">
    <property type="protein sequence ID" value="ADB60558.1"/>
    <property type="molecule type" value="Genomic_DNA"/>
</dbReference>
<feature type="region of interest" description="Disordered" evidence="1">
    <location>
        <begin position="28"/>
        <end position="64"/>
    </location>
</feature>